<feature type="domain" description="Integrase catalytic" evidence="2">
    <location>
        <begin position="199"/>
        <end position="371"/>
    </location>
</feature>
<feature type="compositionally biased region" description="Low complexity" evidence="1">
    <location>
        <begin position="472"/>
        <end position="491"/>
    </location>
</feature>
<dbReference type="InterPro" id="IPR012337">
    <property type="entry name" value="RNaseH-like_sf"/>
</dbReference>
<comment type="caution">
    <text evidence="3">The sequence shown here is derived from an EMBL/GenBank/DDBJ whole genome shotgun (WGS) entry which is preliminary data.</text>
</comment>
<dbReference type="Pfam" id="PF07727">
    <property type="entry name" value="RVT_2"/>
    <property type="match status" value="1"/>
</dbReference>
<dbReference type="Pfam" id="PF25597">
    <property type="entry name" value="SH3_retrovirus"/>
    <property type="match status" value="1"/>
</dbReference>
<reference evidence="3" key="1">
    <citation type="journal article" date="2022" name="Int. J. Mol. Sci.">
        <title>Draft Genome of Tanacetum Coccineum: Genomic Comparison of Closely Related Tanacetum-Family Plants.</title>
        <authorList>
            <person name="Yamashiro T."/>
            <person name="Shiraishi A."/>
            <person name="Nakayama K."/>
            <person name="Satake H."/>
        </authorList>
    </citation>
    <scope>NUCLEOTIDE SEQUENCE</scope>
</reference>
<dbReference type="InterPro" id="IPR036397">
    <property type="entry name" value="RNaseH_sf"/>
</dbReference>
<keyword evidence="4" id="KW-1185">Reference proteome</keyword>
<dbReference type="InterPro" id="IPR013103">
    <property type="entry name" value="RVT_2"/>
</dbReference>
<evidence type="ECO:0000313" key="4">
    <source>
        <dbReference type="Proteomes" id="UP001151760"/>
    </source>
</evidence>
<feature type="region of interest" description="Disordered" evidence="1">
    <location>
        <begin position="95"/>
        <end position="115"/>
    </location>
</feature>
<dbReference type="InterPro" id="IPR001584">
    <property type="entry name" value="Integrase_cat-core"/>
</dbReference>
<evidence type="ECO:0000259" key="2">
    <source>
        <dbReference type="PROSITE" id="PS50994"/>
    </source>
</evidence>
<organism evidence="3 4">
    <name type="scientific">Tanacetum coccineum</name>
    <dbReference type="NCBI Taxonomy" id="301880"/>
    <lineage>
        <taxon>Eukaryota</taxon>
        <taxon>Viridiplantae</taxon>
        <taxon>Streptophyta</taxon>
        <taxon>Embryophyta</taxon>
        <taxon>Tracheophyta</taxon>
        <taxon>Spermatophyta</taxon>
        <taxon>Magnoliopsida</taxon>
        <taxon>eudicotyledons</taxon>
        <taxon>Gunneridae</taxon>
        <taxon>Pentapetalae</taxon>
        <taxon>asterids</taxon>
        <taxon>campanulids</taxon>
        <taxon>Asterales</taxon>
        <taxon>Asteraceae</taxon>
        <taxon>Asteroideae</taxon>
        <taxon>Anthemideae</taxon>
        <taxon>Anthemidinae</taxon>
        <taxon>Tanacetum</taxon>
    </lineage>
</organism>
<gene>
    <name evidence="3" type="ORF">Tco_0628931</name>
</gene>
<dbReference type="Gene3D" id="3.30.420.10">
    <property type="entry name" value="Ribonuclease H-like superfamily/Ribonuclease H"/>
    <property type="match status" value="1"/>
</dbReference>
<dbReference type="SUPFAM" id="SSF56672">
    <property type="entry name" value="DNA/RNA polymerases"/>
    <property type="match status" value="1"/>
</dbReference>
<dbReference type="PROSITE" id="PS50994">
    <property type="entry name" value="INTEGRASE"/>
    <property type="match status" value="1"/>
</dbReference>
<protein>
    <submittedName>
        <fullName evidence="3">Ribonuclease H-like domain-containing protein</fullName>
    </submittedName>
</protein>
<dbReference type="PANTHER" id="PTHR11439">
    <property type="entry name" value="GAG-POL-RELATED RETROTRANSPOSON"/>
    <property type="match status" value="1"/>
</dbReference>
<dbReference type="InterPro" id="IPR043502">
    <property type="entry name" value="DNA/RNA_pol_sf"/>
</dbReference>
<reference evidence="3" key="2">
    <citation type="submission" date="2022-01" db="EMBL/GenBank/DDBJ databases">
        <authorList>
            <person name="Yamashiro T."/>
            <person name="Shiraishi A."/>
            <person name="Satake H."/>
            <person name="Nakayama K."/>
        </authorList>
    </citation>
    <scope>NUCLEOTIDE SEQUENCE</scope>
</reference>
<proteinExistence type="predicted"/>
<dbReference type="PANTHER" id="PTHR11439:SF524">
    <property type="entry name" value="RNA-DIRECTED DNA POLYMERASE, PROTEIN KINASE RLK-PELLE-DLSV FAMILY"/>
    <property type="match status" value="1"/>
</dbReference>
<dbReference type="CDD" id="cd09272">
    <property type="entry name" value="RNase_HI_RT_Ty1"/>
    <property type="match status" value="1"/>
</dbReference>
<dbReference type="InterPro" id="IPR057670">
    <property type="entry name" value="SH3_retrovirus"/>
</dbReference>
<feature type="region of interest" description="Disordered" evidence="1">
    <location>
        <begin position="472"/>
        <end position="539"/>
    </location>
</feature>
<dbReference type="EMBL" id="BQNB010008877">
    <property type="protein sequence ID" value="GJS55569.1"/>
    <property type="molecule type" value="Genomic_DNA"/>
</dbReference>
<evidence type="ECO:0000313" key="3">
    <source>
        <dbReference type="EMBL" id="GJS55569.1"/>
    </source>
</evidence>
<dbReference type="Proteomes" id="UP001151760">
    <property type="component" value="Unassembled WGS sequence"/>
</dbReference>
<feature type="compositionally biased region" description="Low complexity" evidence="1">
    <location>
        <begin position="95"/>
        <end position="110"/>
    </location>
</feature>
<name>A0ABQ4WRP7_9ASTR</name>
<dbReference type="SUPFAM" id="SSF53098">
    <property type="entry name" value="Ribonuclease H-like"/>
    <property type="match status" value="1"/>
</dbReference>
<accession>A0ABQ4WRP7</accession>
<sequence length="1051" mass="117950">MTNPDQPSAPPTLTLVEKLYAVQNINTLVPEKLDLARIKTYVWRQDDVVTYAINGLSDKLKPCSIIVTRYRSRPLHRAFKWFSLLPKEMRIRNKSPSLSVSTNSSASSSSVKPETPIVVQTPAPTRNCTYMIRLVCRGLDLAAQQQLLSLLQAQNTLLAQYGLSTISIPRTPIGFNNSGNHRAIQVKKRFVPTAFNTMTLQDPANANWHMDTGASSHLNSSAHNLRFLDSSNSPRCDSTVVYLLPGSRLYPTLKIFWNGVSKRATNDCLRVLCHACQLGKHAEFDNNALHQLFASNGITIRFSCPKTSQQNVKSERMIRTINNLIRTLLFQAHLPPTFWVEALHMAAYLLNLLPSSAINNEIPHTRLFKTQPNYADLRVFGCLCYPYINTNHKLEPRATPAIFLGYPTNHCGYRCLDLNTDKIILSRHVTFDETVFPYGSMSPNEPPSYTFLVTSPNIIQQHLLTKLISSLSPNTTTQSTPNNNPPSNTSPHQISSPTQPTIRGLLPNSQLNQNSPSQPASTHSIPAVTTNTNPNPASTHSMVTRYLVGTNRPTQRYTLNVFTISPIPKSYSNAFRDPNWYRAMLDKYNALIKNNTWDLVPRPPDANIVRSLWLFWHKHNADGSLNRYKARLMTNGSTQIVVHQLDVKNAFLHGSLSETIYMHQPPGFRDPRHPDYVCLLQRSLYGLKQAPRAWFQRFAAHAGRVGFLHNRCDSSLFIYRHGSDTAYLLLYVDDIVLTASSTALLQRIIASLHAEFSMTDLGPLNYFLGVSVTRNTSGMFLSQRKYATEVLERAGMLICNPCCTPVDTDSKLSADGDPVSDPTLYRSLAGALQYLTFTRPDISYAVQQVCLFMHDPREPHFLALKRILRYVRGTLSYGLQLYSSTTSTLVAYSDADWAGCPTTRRSTSGYCVFLGNNLLSWSSKRQFTLSRSSAEAEYRGVANAVAETCWLRNLLRELHTPLSTATIVYCDNVSAVYLSSNPVQHQRTKHIEIDIHFVRHLVTTGHIRVLHVPSRYQYADIFTKGLPTALFDEFRDSLSVCSSPAQTAGGC</sequence>
<evidence type="ECO:0000256" key="1">
    <source>
        <dbReference type="SAM" id="MobiDB-lite"/>
    </source>
</evidence>
<feature type="compositionally biased region" description="Polar residues" evidence="1">
    <location>
        <begin position="492"/>
        <end position="539"/>
    </location>
</feature>